<organism evidence="1 2">
    <name type="scientific">Tribonema minus</name>
    <dbReference type="NCBI Taxonomy" id="303371"/>
    <lineage>
        <taxon>Eukaryota</taxon>
        <taxon>Sar</taxon>
        <taxon>Stramenopiles</taxon>
        <taxon>Ochrophyta</taxon>
        <taxon>PX clade</taxon>
        <taxon>Xanthophyceae</taxon>
        <taxon>Tribonematales</taxon>
        <taxon>Tribonemataceae</taxon>
        <taxon>Tribonema</taxon>
    </lineage>
</organism>
<gene>
    <name evidence="1" type="ORF">JKP88DRAFT_199789</name>
</gene>
<dbReference type="SUPFAM" id="SSF140860">
    <property type="entry name" value="Pseudo ankyrin repeat-like"/>
    <property type="match status" value="1"/>
</dbReference>
<protein>
    <recommendedName>
        <fullName evidence="3">Ankyrin repeat protein</fullName>
    </recommendedName>
</protein>
<dbReference type="Proteomes" id="UP000664859">
    <property type="component" value="Unassembled WGS sequence"/>
</dbReference>
<dbReference type="AlphaFoldDB" id="A0A835YX90"/>
<proteinExistence type="predicted"/>
<comment type="caution">
    <text evidence="1">The sequence shown here is derived from an EMBL/GenBank/DDBJ whole genome shotgun (WGS) entry which is preliminary data.</text>
</comment>
<name>A0A835YX90_9STRA</name>
<sequence>MSVQAVLSSISVYEWARANGCQACREYCLEDAAEMGHMDIRWWLHEVGTPWRSCTCTGAAERGDLAMLKWLHSAGCPWDSSVILDASRCQFASKKKLALEAVEWALANGCPSSDRAVAAHRSLEDAVTL</sequence>
<dbReference type="OrthoDB" id="547654at2759"/>
<evidence type="ECO:0000313" key="1">
    <source>
        <dbReference type="EMBL" id="KAG5181747.1"/>
    </source>
</evidence>
<reference evidence="1" key="1">
    <citation type="submission" date="2021-02" db="EMBL/GenBank/DDBJ databases">
        <title>First Annotated Genome of the Yellow-green Alga Tribonema minus.</title>
        <authorList>
            <person name="Mahan K.M."/>
        </authorList>
    </citation>
    <scope>NUCLEOTIDE SEQUENCE</scope>
    <source>
        <strain evidence="1">UTEX B ZZ1240</strain>
    </source>
</reference>
<evidence type="ECO:0000313" key="2">
    <source>
        <dbReference type="Proteomes" id="UP000664859"/>
    </source>
</evidence>
<accession>A0A835YX90</accession>
<dbReference type="EMBL" id="JAFCMP010000301">
    <property type="protein sequence ID" value="KAG5181747.1"/>
    <property type="molecule type" value="Genomic_DNA"/>
</dbReference>
<keyword evidence="2" id="KW-1185">Reference proteome</keyword>
<evidence type="ECO:0008006" key="3">
    <source>
        <dbReference type="Google" id="ProtNLM"/>
    </source>
</evidence>